<comment type="cofactor">
    <cofactor evidence="1">
        <name>FAD</name>
        <dbReference type="ChEBI" id="CHEBI:57692"/>
    </cofactor>
</comment>
<dbReference type="InterPro" id="IPR036188">
    <property type="entry name" value="FAD/NAD-bd_sf"/>
</dbReference>
<dbReference type="RefSeq" id="WP_304553427.1">
    <property type="nucleotide sequence ID" value="NZ_JAUQOP010000008.1"/>
</dbReference>
<reference evidence="5 6" key="1">
    <citation type="submission" date="2023-07" db="EMBL/GenBank/DDBJ databases">
        <title>Identification of four novel Pseudomonas species associated with bacterial leaf spot of cucurbits.</title>
        <authorList>
            <person name="Fullem K.R."/>
        </authorList>
    </citation>
    <scope>NUCLEOTIDE SEQUENCE [LARGE SCALE GENOMIC DNA]</scope>
    <source>
        <strain evidence="5 6">K18</strain>
    </source>
</reference>
<keyword evidence="5" id="KW-0560">Oxidoreductase</keyword>
<comment type="caution">
    <text evidence="5">The sequence shown here is derived from an EMBL/GenBank/DDBJ whole genome shotgun (WGS) entry which is preliminary data.</text>
</comment>
<proteinExistence type="predicted"/>
<gene>
    <name evidence="5" type="ORF">Q6A48_08500</name>
</gene>
<evidence type="ECO:0000256" key="3">
    <source>
        <dbReference type="ARBA" id="ARBA00022827"/>
    </source>
</evidence>
<evidence type="ECO:0000259" key="4">
    <source>
        <dbReference type="Pfam" id="PF01494"/>
    </source>
</evidence>
<keyword evidence="5" id="KW-0503">Monooxygenase</keyword>
<dbReference type="Gene3D" id="3.50.50.60">
    <property type="entry name" value="FAD/NAD(P)-binding domain"/>
    <property type="match status" value="1"/>
</dbReference>
<dbReference type="PRINTS" id="PR00420">
    <property type="entry name" value="RNGMNOXGNASE"/>
</dbReference>
<sequence>MPQTQVLIVGAGPTGLTLALWLHQQGVAVRIVDKSSGPGETSRAMALQARTLEFYRQLDMAEAVVDAGYKTPAMNMWARGNRKARIPLIDAGEAISPYPFVLIYPQDRHERLLIERLQSLGIEVERQTELASFEDAADQVTARLRHADGQEETFTAAYLAGCDGARSLVRHGIGSGFEGGTYKQLFYVADVTASGVEPAGEAHVAFDKSEFVLVLSYGEADRYRLIGTALDERTEPAHTLTFADVGHEAIDGLGIKVSAVNWFSTYRVHHRVTDRFRHGRSFLLGDAAHVHSPAGGQGMNTGILDAINLAWKLAAVLKGKAGDALLDSYPVERQAFARKLVETTDKLFTFATAQGGFADFVRTRIAPVFASVAYKSENVREYLFRMISQTTLNYHESPLSEGKAGEVQAGDRLPWVPVPGSDNYEPLRAIQWQVHVYGEAKAELVDGCKAHGLPLHVFAWQPGHRKAGLARDAAYLLRPDTYVALADPHADPATLSRYFSERGFILPV</sequence>
<feature type="domain" description="FAD-binding" evidence="4">
    <location>
        <begin position="3"/>
        <end position="343"/>
    </location>
</feature>
<dbReference type="GO" id="GO:0004497">
    <property type="term" value="F:monooxygenase activity"/>
    <property type="evidence" value="ECO:0007669"/>
    <property type="project" value="UniProtKB-KW"/>
</dbReference>
<evidence type="ECO:0000313" key="5">
    <source>
        <dbReference type="EMBL" id="MDO7896936.1"/>
    </source>
</evidence>
<dbReference type="PANTHER" id="PTHR43004">
    <property type="entry name" value="TRK SYSTEM POTASSIUM UPTAKE PROTEIN"/>
    <property type="match status" value="1"/>
</dbReference>
<keyword evidence="2" id="KW-0285">Flavoprotein</keyword>
<protein>
    <submittedName>
        <fullName evidence="5">FAD-dependent monooxygenase</fullName>
    </submittedName>
</protein>
<dbReference type="Proteomes" id="UP001228019">
    <property type="component" value="Unassembled WGS sequence"/>
</dbReference>
<dbReference type="Gene3D" id="3.30.70.2450">
    <property type="match status" value="1"/>
</dbReference>
<evidence type="ECO:0000313" key="6">
    <source>
        <dbReference type="Proteomes" id="UP001228019"/>
    </source>
</evidence>
<evidence type="ECO:0000256" key="2">
    <source>
        <dbReference type="ARBA" id="ARBA00022630"/>
    </source>
</evidence>
<dbReference type="PANTHER" id="PTHR43004:SF19">
    <property type="entry name" value="BINDING MONOOXYGENASE, PUTATIVE (JCVI)-RELATED"/>
    <property type="match status" value="1"/>
</dbReference>
<dbReference type="SUPFAM" id="SSF51905">
    <property type="entry name" value="FAD/NAD(P)-binding domain"/>
    <property type="match status" value="1"/>
</dbReference>
<dbReference type="InterPro" id="IPR002938">
    <property type="entry name" value="FAD-bd"/>
</dbReference>
<keyword evidence="3" id="KW-0274">FAD</keyword>
<organism evidence="5 6">
    <name type="scientific">Pseudomonas citrulli</name>
    <dbReference type="NCBI Taxonomy" id="3064347"/>
    <lineage>
        <taxon>Bacteria</taxon>
        <taxon>Pseudomonadati</taxon>
        <taxon>Pseudomonadota</taxon>
        <taxon>Gammaproteobacteria</taxon>
        <taxon>Pseudomonadales</taxon>
        <taxon>Pseudomonadaceae</taxon>
        <taxon>Pseudomonas</taxon>
    </lineage>
</organism>
<dbReference type="InterPro" id="IPR050641">
    <property type="entry name" value="RIFMO-like"/>
</dbReference>
<accession>A0ABT9BXL3</accession>
<dbReference type="EMBL" id="JAUQOP010000008">
    <property type="protein sequence ID" value="MDO7896936.1"/>
    <property type="molecule type" value="Genomic_DNA"/>
</dbReference>
<keyword evidence="6" id="KW-1185">Reference proteome</keyword>
<name>A0ABT9BXL3_9PSED</name>
<dbReference type="Pfam" id="PF01494">
    <property type="entry name" value="FAD_binding_3"/>
    <property type="match status" value="1"/>
</dbReference>
<evidence type="ECO:0000256" key="1">
    <source>
        <dbReference type="ARBA" id="ARBA00001974"/>
    </source>
</evidence>